<organism evidence="1 2">
    <name type="scientific">Cinchona calisaya</name>
    <dbReference type="NCBI Taxonomy" id="153742"/>
    <lineage>
        <taxon>Eukaryota</taxon>
        <taxon>Viridiplantae</taxon>
        <taxon>Streptophyta</taxon>
        <taxon>Embryophyta</taxon>
        <taxon>Tracheophyta</taxon>
        <taxon>Spermatophyta</taxon>
        <taxon>Magnoliopsida</taxon>
        <taxon>eudicotyledons</taxon>
        <taxon>Gunneridae</taxon>
        <taxon>Pentapetalae</taxon>
        <taxon>asterids</taxon>
        <taxon>lamiids</taxon>
        <taxon>Gentianales</taxon>
        <taxon>Rubiaceae</taxon>
        <taxon>Cinchonoideae</taxon>
        <taxon>Cinchoneae</taxon>
        <taxon>Cinchona</taxon>
    </lineage>
</organism>
<dbReference type="EMBL" id="JBJUIK010000012">
    <property type="protein sequence ID" value="KAL3508446.1"/>
    <property type="molecule type" value="Genomic_DNA"/>
</dbReference>
<name>A0ABD2YM12_9GENT</name>
<proteinExistence type="predicted"/>
<gene>
    <name evidence="1" type="ORF">ACH5RR_027847</name>
</gene>
<keyword evidence="2" id="KW-1185">Reference proteome</keyword>
<accession>A0ABD2YM12</accession>
<dbReference type="AlphaFoldDB" id="A0ABD2YM12"/>
<protein>
    <submittedName>
        <fullName evidence="1">Uncharacterized protein</fullName>
    </submittedName>
</protein>
<dbReference type="Proteomes" id="UP001630127">
    <property type="component" value="Unassembled WGS sequence"/>
</dbReference>
<sequence>MGFLTLTKILLHDPKTALKCLLAKVDEKIQQFVGFKVGKIFNFSLGGAFRSRVFVSPPSESSDHADFQQIVKYLTDAKVDEEEEEISYTQDTKIEEDQESHVMDYFVTFPDSDSDADKLSELPAEEEMFAHQDISDADLEEIMFVHRDYGLNFDYYDDHLAMHEEETTYNNYNHQNYYDSLGFRYVGYRDDFRYGRYFPAFEYSIFFHRAF</sequence>
<reference evidence="1 2" key="1">
    <citation type="submission" date="2024-11" db="EMBL/GenBank/DDBJ databases">
        <title>A near-complete genome assembly of Cinchona calisaya.</title>
        <authorList>
            <person name="Lian D.C."/>
            <person name="Zhao X.W."/>
            <person name="Wei L."/>
        </authorList>
    </citation>
    <scope>NUCLEOTIDE SEQUENCE [LARGE SCALE GENOMIC DNA]</scope>
    <source>
        <tissue evidence="1">Nenye</tissue>
    </source>
</reference>
<comment type="caution">
    <text evidence="1">The sequence shown here is derived from an EMBL/GenBank/DDBJ whole genome shotgun (WGS) entry which is preliminary data.</text>
</comment>
<evidence type="ECO:0000313" key="1">
    <source>
        <dbReference type="EMBL" id="KAL3508446.1"/>
    </source>
</evidence>
<evidence type="ECO:0000313" key="2">
    <source>
        <dbReference type="Proteomes" id="UP001630127"/>
    </source>
</evidence>